<sequence length="322" mass="34585">MPTLLIVCTAALLLDLRLGEPRRFHPLVLFGTATQRLELRFNRSGHRILRGALGLFILVGPPVLVAALVARTVPSLLLPVVEAVVLWLALSLRGLTEHARAVAQPLRTGDLEQARAQVGRIVSRRTGTLDMTGVASAATESVLENGADAIFASLFWYLVLGLPGVVLHRAVNTLDAMWGYRNERFLEFGRVAARLDDLLNWVPARLTALTYALVGQTRLALACWRRQAPQWDSPNAGPVMAAGAGALGVALGGPAPYGEGIKQRPRLGAGSAADADTIEQAVRLVQRGVWLWLFMLAAATVWFVLTGELSVEATNAGEVRSG</sequence>
<evidence type="ECO:0000256" key="4">
    <source>
        <dbReference type="ARBA" id="ARBA00022475"/>
    </source>
</evidence>
<dbReference type="GO" id="GO:0009236">
    <property type="term" value="P:cobalamin biosynthetic process"/>
    <property type="evidence" value="ECO:0007669"/>
    <property type="project" value="UniProtKB-UniRule"/>
</dbReference>
<keyword evidence="4 9" id="KW-1003">Cell membrane</keyword>
<comment type="subcellular location">
    <subcellularLocation>
        <location evidence="1 9">Cell membrane</location>
        <topology evidence="1 9">Multi-pass membrane protein</topology>
    </subcellularLocation>
</comment>
<evidence type="ECO:0000256" key="8">
    <source>
        <dbReference type="ARBA" id="ARBA00023136"/>
    </source>
</evidence>
<comment type="function">
    <text evidence="9">Converts cobyric acid to cobinamide by the addition of aminopropanol on the F carboxylic group.</text>
</comment>
<keyword evidence="8 9" id="KW-0472">Membrane</keyword>
<keyword evidence="7 9" id="KW-1133">Transmembrane helix</keyword>
<dbReference type="PANTHER" id="PTHR34308">
    <property type="entry name" value="COBALAMIN BIOSYNTHESIS PROTEIN CBIB"/>
    <property type="match status" value="1"/>
</dbReference>
<feature type="transmembrane region" description="Helical" evidence="9">
    <location>
        <begin position="289"/>
        <end position="305"/>
    </location>
</feature>
<accession>A0A4P7XLK4</accession>
<dbReference type="AlphaFoldDB" id="A0A4P7XLK4"/>
<dbReference type="GO" id="GO:0015420">
    <property type="term" value="F:ABC-type vitamin B12 transporter activity"/>
    <property type="evidence" value="ECO:0007669"/>
    <property type="project" value="UniProtKB-UniRule"/>
</dbReference>
<comment type="caution">
    <text evidence="9">Lacks conserved residue(s) required for the propagation of feature annotation.</text>
</comment>
<keyword evidence="5 9" id="KW-0169">Cobalamin biosynthesis</keyword>
<dbReference type="UniPathway" id="UPA00148"/>
<evidence type="ECO:0000313" key="11">
    <source>
        <dbReference type="Proteomes" id="UP000298049"/>
    </source>
</evidence>
<evidence type="ECO:0000256" key="5">
    <source>
        <dbReference type="ARBA" id="ARBA00022573"/>
    </source>
</evidence>
<dbReference type="Proteomes" id="UP000298049">
    <property type="component" value="Chromosome"/>
</dbReference>
<organism evidence="10 11">
    <name type="scientific">Hydrocarboniclastica marina</name>
    <dbReference type="NCBI Taxonomy" id="2259620"/>
    <lineage>
        <taxon>Bacteria</taxon>
        <taxon>Pseudomonadati</taxon>
        <taxon>Pseudomonadota</taxon>
        <taxon>Gammaproteobacteria</taxon>
        <taxon>Alteromonadales</taxon>
        <taxon>Alteromonadaceae</taxon>
        <taxon>Hydrocarboniclastica</taxon>
    </lineage>
</organism>
<feature type="transmembrane region" description="Helical" evidence="9">
    <location>
        <begin position="149"/>
        <end position="171"/>
    </location>
</feature>
<dbReference type="Pfam" id="PF03186">
    <property type="entry name" value="CobD_Cbib"/>
    <property type="match status" value="1"/>
</dbReference>
<dbReference type="EMBL" id="CP031093">
    <property type="protein sequence ID" value="QCF27968.1"/>
    <property type="molecule type" value="Genomic_DNA"/>
</dbReference>
<comment type="pathway">
    <text evidence="2 9">Cofactor biosynthesis; adenosylcobalamin biosynthesis.</text>
</comment>
<evidence type="ECO:0000256" key="2">
    <source>
        <dbReference type="ARBA" id="ARBA00004953"/>
    </source>
</evidence>
<evidence type="ECO:0000256" key="1">
    <source>
        <dbReference type="ARBA" id="ARBA00004651"/>
    </source>
</evidence>
<evidence type="ECO:0000256" key="6">
    <source>
        <dbReference type="ARBA" id="ARBA00022692"/>
    </source>
</evidence>
<keyword evidence="6 9" id="KW-0812">Transmembrane</keyword>
<protein>
    <recommendedName>
        <fullName evidence="9">Cobalamin biosynthesis protein CobD</fullName>
    </recommendedName>
</protein>
<dbReference type="OrthoDB" id="9811967at2"/>
<dbReference type="PANTHER" id="PTHR34308:SF1">
    <property type="entry name" value="COBALAMIN BIOSYNTHESIS PROTEIN CBIB"/>
    <property type="match status" value="1"/>
</dbReference>
<dbReference type="HAMAP" id="MF_00024">
    <property type="entry name" value="CobD_CbiB"/>
    <property type="match status" value="1"/>
</dbReference>
<comment type="similarity">
    <text evidence="3 9">Belongs to the CobD/CbiB family.</text>
</comment>
<evidence type="ECO:0000256" key="7">
    <source>
        <dbReference type="ARBA" id="ARBA00022989"/>
    </source>
</evidence>
<evidence type="ECO:0000256" key="9">
    <source>
        <dbReference type="HAMAP-Rule" id="MF_00024"/>
    </source>
</evidence>
<gene>
    <name evidence="9" type="primary">cobD</name>
    <name evidence="10" type="ORF">soil367_14635</name>
</gene>
<dbReference type="InterPro" id="IPR004485">
    <property type="entry name" value="Cobalamin_biosynth_CobD/CbiB"/>
</dbReference>
<proteinExistence type="inferred from homology"/>
<reference evidence="10 11" key="1">
    <citation type="submission" date="2018-07" db="EMBL/GenBank/DDBJ databases">
        <title>Marsedoiliclastica nanhaica gen. nov. sp. nov., a novel marine hydrocarbonoclastic bacterium isolated from an in-situ enriched hydrocarbon-degrading consortium in deep-sea sediment.</title>
        <authorList>
            <person name="Dong C."/>
            <person name="Ma T."/>
            <person name="Liu R."/>
            <person name="Shao Z."/>
        </authorList>
    </citation>
    <scope>NUCLEOTIDE SEQUENCE [LARGE SCALE GENOMIC DNA]</scope>
    <source>
        <strain evidence="11">soil36-7</strain>
    </source>
</reference>
<dbReference type="NCBIfam" id="TIGR00380">
    <property type="entry name" value="cobal_cbiB"/>
    <property type="match status" value="1"/>
</dbReference>
<feature type="transmembrane region" description="Helical" evidence="9">
    <location>
        <begin position="48"/>
        <end position="69"/>
    </location>
</feature>
<keyword evidence="11" id="KW-1185">Reference proteome</keyword>
<dbReference type="GO" id="GO:0048472">
    <property type="term" value="F:threonine-phosphate decarboxylase activity"/>
    <property type="evidence" value="ECO:0007669"/>
    <property type="project" value="InterPro"/>
</dbReference>
<evidence type="ECO:0000256" key="3">
    <source>
        <dbReference type="ARBA" id="ARBA00006263"/>
    </source>
</evidence>
<name>A0A4P7XLK4_9ALTE</name>
<dbReference type="KEGG" id="hmi:soil367_14635"/>
<evidence type="ECO:0000313" key="10">
    <source>
        <dbReference type="EMBL" id="QCF27968.1"/>
    </source>
</evidence>
<dbReference type="GO" id="GO:0005886">
    <property type="term" value="C:plasma membrane"/>
    <property type="evidence" value="ECO:0007669"/>
    <property type="project" value="UniProtKB-SubCell"/>
</dbReference>